<dbReference type="PROSITE" id="PS51257">
    <property type="entry name" value="PROKAR_LIPOPROTEIN"/>
    <property type="match status" value="1"/>
</dbReference>
<sequence>MFLNKILFGLLLCSLFSSCIVSKKKYDALLAQKIQTDADLSDRATALDKANADIKDLNDKLARLKEDTTNLGIDQRNTSQRLGALEKEHHQLNTTYKNLMTSSGKLNRDLTQQQEQLLAIQQNLEQTRKLNDSLSVGLAEREKKVKELEQVLAAKDKAVQDLKNKITGALLNFKEGDITVKVKNGKVYVSLAEQLLFGSGSIEVDSKGVTALQQLAKAIKDQKDINILVEGHTDNVPISKKSQYMNDNWDLSVMRATAITKILTKAGVSAQQVTPSGRGEYMPLAANDTPQNKQKNRRTEIIITPNLDELFKILESN</sequence>
<keyword evidence="1" id="KW-0472">Membrane</keyword>
<evidence type="ECO:0000256" key="2">
    <source>
        <dbReference type="SAM" id="Coils"/>
    </source>
</evidence>
<dbReference type="CDD" id="cd07185">
    <property type="entry name" value="OmpA_C-like"/>
    <property type="match status" value="1"/>
</dbReference>
<evidence type="ECO:0000256" key="1">
    <source>
        <dbReference type="PROSITE-ProRule" id="PRU00473"/>
    </source>
</evidence>
<dbReference type="Pfam" id="PF00691">
    <property type="entry name" value="OmpA"/>
    <property type="match status" value="1"/>
</dbReference>
<dbReference type="EMBL" id="CP032382">
    <property type="protein sequence ID" value="AYB31701.1"/>
    <property type="molecule type" value="Genomic_DNA"/>
</dbReference>
<feature type="coiled-coil region" evidence="2">
    <location>
        <begin position="107"/>
        <end position="165"/>
    </location>
</feature>
<proteinExistence type="predicted"/>
<dbReference type="Gene3D" id="1.10.287.1490">
    <property type="match status" value="1"/>
</dbReference>
<evidence type="ECO:0000313" key="5">
    <source>
        <dbReference type="Proteomes" id="UP000266183"/>
    </source>
</evidence>
<dbReference type="InterPro" id="IPR006665">
    <property type="entry name" value="OmpA-like"/>
</dbReference>
<dbReference type="AlphaFoldDB" id="A0A385SMW5"/>
<dbReference type="SUPFAM" id="SSF57997">
    <property type="entry name" value="Tropomyosin"/>
    <property type="match status" value="1"/>
</dbReference>
<keyword evidence="2" id="KW-0175">Coiled coil</keyword>
<dbReference type="Gene3D" id="3.30.1330.60">
    <property type="entry name" value="OmpA-like domain"/>
    <property type="match status" value="1"/>
</dbReference>
<reference evidence="5" key="1">
    <citation type="submission" date="2018-09" db="EMBL/GenBank/DDBJ databases">
        <title>Chryseolinea sp. KIS68-18 isolated from soil.</title>
        <authorList>
            <person name="Weon H.-Y."/>
            <person name="Kwon S.-W."/>
            <person name="Lee S.A."/>
        </authorList>
    </citation>
    <scope>NUCLEOTIDE SEQUENCE [LARGE SCALE GENOMIC DNA]</scope>
    <source>
        <strain evidence="5">KIS68-18</strain>
    </source>
</reference>
<dbReference type="InterPro" id="IPR036737">
    <property type="entry name" value="OmpA-like_sf"/>
</dbReference>
<dbReference type="PANTHER" id="PTHR30329">
    <property type="entry name" value="STATOR ELEMENT OF FLAGELLAR MOTOR COMPLEX"/>
    <property type="match status" value="1"/>
</dbReference>
<dbReference type="RefSeq" id="WP_119754970.1">
    <property type="nucleotide sequence ID" value="NZ_CP032382.1"/>
</dbReference>
<accession>A0A385SMW5</accession>
<protein>
    <recommendedName>
        <fullName evidence="3">OmpA-like domain-containing protein</fullName>
    </recommendedName>
</protein>
<dbReference type="PROSITE" id="PS51123">
    <property type="entry name" value="OMPA_2"/>
    <property type="match status" value="1"/>
</dbReference>
<dbReference type="PANTHER" id="PTHR30329:SF21">
    <property type="entry name" value="LIPOPROTEIN YIAD-RELATED"/>
    <property type="match status" value="1"/>
</dbReference>
<feature type="domain" description="OmpA-like" evidence="3">
    <location>
        <begin position="184"/>
        <end position="307"/>
    </location>
</feature>
<organism evidence="4 5">
    <name type="scientific">Chryseolinea soli</name>
    <dbReference type="NCBI Taxonomy" id="2321403"/>
    <lineage>
        <taxon>Bacteria</taxon>
        <taxon>Pseudomonadati</taxon>
        <taxon>Bacteroidota</taxon>
        <taxon>Cytophagia</taxon>
        <taxon>Cytophagales</taxon>
        <taxon>Fulvivirgaceae</taxon>
        <taxon>Chryseolinea</taxon>
    </lineage>
</organism>
<evidence type="ECO:0000259" key="3">
    <source>
        <dbReference type="PROSITE" id="PS51123"/>
    </source>
</evidence>
<dbReference type="InterPro" id="IPR050330">
    <property type="entry name" value="Bact_OuterMem_StrucFunc"/>
</dbReference>
<keyword evidence="5" id="KW-1185">Reference proteome</keyword>
<dbReference type="Proteomes" id="UP000266183">
    <property type="component" value="Chromosome"/>
</dbReference>
<dbReference type="SUPFAM" id="SSF103088">
    <property type="entry name" value="OmpA-like"/>
    <property type="match status" value="1"/>
</dbReference>
<dbReference type="OrthoDB" id="9815217at2"/>
<name>A0A385SMW5_9BACT</name>
<feature type="coiled-coil region" evidence="2">
    <location>
        <begin position="47"/>
        <end position="74"/>
    </location>
</feature>
<gene>
    <name evidence="4" type="ORF">D4L85_14515</name>
</gene>
<dbReference type="KEGG" id="chk:D4L85_14515"/>
<dbReference type="GO" id="GO:0016020">
    <property type="term" value="C:membrane"/>
    <property type="evidence" value="ECO:0007669"/>
    <property type="project" value="UniProtKB-UniRule"/>
</dbReference>
<evidence type="ECO:0000313" key="4">
    <source>
        <dbReference type="EMBL" id="AYB31701.1"/>
    </source>
</evidence>